<dbReference type="Pfam" id="PF22667">
    <property type="entry name" value="Lon_lid"/>
    <property type="match status" value="1"/>
</dbReference>
<dbReference type="GO" id="GO:0043565">
    <property type="term" value="F:sequence-specific DNA binding"/>
    <property type="evidence" value="ECO:0007669"/>
    <property type="project" value="UniProtKB-UniRule"/>
</dbReference>
<dbReference type="InterPro" id="IPR027543">
    <property type="entry name" value="Lon_bac"/>
</dbReference>
<evidence type="ECO:0000256" key="2">
    <source>
        <dbReference type="ARBA" id="ARBA00022490"/>
    </source>
</evidence>
<dbReference type="Pfam" id="PF05362">
    <property type="entry name" value="Lon_C"/>
    <property type="match status" value="1"/>
</dbReference>
<keyword evidence="6 10" id="KW-0720">Serine protease</keyword>
<dbReference type="PRINTS" id="PR00830">
    <property type="entry name" value="ENDOLAPTASE"/>
</dbReference>
<evidence type="ECO:0000256" key="8">
    <source>
        <dbReference type="ARBA" id="ARBA00023016"/>
    </source>
</evidence>
<dbReference type="InterPro" id="IPR015947">
    <property type="entry name" value="PUA-like_sf"/>
</dbReference>
<keyword evidence="4 10" id="KW-0547">Nucleotide-binding</keyword>
<dbReference type="Gene3D" id="3.30.230.10">
    <property type="match status" value="1"/>
</dbReference>
<evidence type="ECO:0000256" key="15">
    <source>
        <dbReference type="RuleBase" id="RU000591"/>
    </source>
</evidence>
<dbReference type="FunFam" id="1.20.5.5270:FF:000002">
    <property type="entry name" value="Lon protease homolog"/>
    <property type="match status" value="1"/>
</dbReference>
<dbReference type="PROSITE" id="PS01046">
    <property type="entry name" value="LON_SER"/>
    <property type="match status" value="1"/>
</dbReference>
<protein>
    <recommendedName>
        <fullName evidence="10 11">Lon protease</fullName>
        <ecNumber evidence="10 11">3.4.21.53</ecNumber>
    </recommendedName>
    <alternativeName>
        <fullName evidence="10">ATP-dependent protease La</fullName>
    </alternativeName>
</protein>
<comment type="function">
    <text evidence="10">ATP-dependent serine protease that mediates the selective degradation of mutant and abnormal proteins as well as certain short-lived regulatory proteins. Required for cellular homeostasis and for survival from DNA damage and developmental changes induced by stress. Degrades polypeptides processively to yield small peptide fragments that are 5 to 10 amino acids long. Binds to DNA in a double-stranded, site-specific manner.</text>
</comment>
<dbReference type="Pfam" id="PF00004">
    <property type="entry name" value="AAA"/>
    <property type="match status" value="1"/>
</dbReference>
<dbReference type="InterPro" id="IPR020568">
    <property type="entry name" value="Ribosomal_Su5_D2-typ_SF"/>
</dbReference>
<keyword evidence="3 10" id="KW-0645">Protease</keyword>
<evidence type="ECO:0000256" key="11">
    <source>
        <dbReference type="PIRNR" id="PIRNR001174"/>
    </source>
</evidence>
<dbReference type="InterPro" id="IPR027065">
    <property type="entry name" value="Lon_Prtase"/>
</dbReference>
<comment type="catalytic activity">
    <reaction evidence="9 10 11 14">
        <text>Hydrolysis of proteins in presence of ATP.</text>
        <dbReference type="EC" id="3.4.21.53"/>
    </reaction>
</comment>
<dbReference type="InterPro" id="IPR008269">
    <property type="entry name" value="Lon_proteolytic"/>
</dbReference>
<comment type="similarity">
    <text evidence="10 11 14 15">Belongs to the peptidase S16 family.</text>
</comment>
<comment type="caution">
    <text evidence="18">The sequence shown here is derived from an EMBL/GenBank/DDBJ whole genome shotgun (WGS) entry which is preliminary data.</text>
</comment>
<reference evidence="18 19" key="1">
    <citation type="submission" date="2018-03" db="EMBL/GenBank/DDBJ databases">
        <title>Rhodobacter veldkampii.</title>
        <authorList>
            <person name="Meyer T.E."/>
            <person name="Miller S."/>
            <person name="Lodha T."/>
            <person name="Gandham S."/>
            <person name="Chintalapati S."/>
            <person name="Chintalapati V.R."/>
        </authorList>
    </citation>
    <scope>NUCLEOTIDE SEQUENCE [LARGE SCALE GENOMIC DNA]</scope>
    <source>
        <strain evidence="18 19">DSM 11550</strain>
    </source>
</reference>
<comment type="subcellular location">
    <subcellularLocation>
        <location evidence="1 10 11">Cytoplasm</location>
    </subcellularLocation>
</comment>
<evidence type="ECO:0000256" key="5">
    <source>
        <dbReference type="ARBA" id="ARBA00022801"/>
    </source>
</evidence>
<dbReference type="EMBL" id="PZKF01000010">
    <property type="protein sequence ID" value="PTE18075.1"/>
    <property type="molecule type" value="Genomic_DNA"/>
</dbReference>
<evidence type="ECO:0000256" key="9">
    <source>
        <dbReference type="ARBA" id="ARBA00050665"/>
    </source>
</evidence>
<dbReference type="GO" id="GO:0006515">
    <property type="term" value="P:protein quality control for misfolded or incompletely synthesized proteins"/>
    <property type="evidence" value="ECO:0007669"/>
    <property type="project" value="UniProtKB-UniRule"/>
</dbReference>
<dbReference type="InterPro" id="IPR054594">
    <property type="entry name" value="Lon_lid"/>
</dbReference>
<evidence type="ECO:0000256" key="12">
    <source>
        <dbReference type="PIRSR" id="PIRSR001174-1"/>
    </source>
</evidence>
<dbReference type="CDD" id="cd19500">
    <property type="entry name" value="RecA-like_Lon"/>
    <property type="match status" value="1"/>
</dbReference>
<dbReference type="InterPro" id="IPR014721">
    <property type="entry name" value="Ribsml_uS5_D2-typ_fold_subgr"/>
</dbReference>
<dbReference type="FunFam" id="3.40.50.300:FF:000021">
    <property type="entry name" value="Lon protease homolog"/>
    <property type="match status" value="1"/>
</dbReference>
<dbReference type="Gene3D" id="2.30.130.40">
    <property type="entry name" value="LON domain-like"/>
    <property type="match status" value="1"/>
</dbReference>
<dbReference type="PANTHER" id="PTHR10046">
    <property type="entry name" value="ATP DEPENDENT LON PROTEASE FAMILY MEMBER"/>
    <property type="match status" value="1"/>
</dbReference>
<comment type="induction">
    <text evidence="10">By heat shock.</text>
</comment>
<dbReference type="GO" id="GO:0005737">
    <property type="term" value="C:cytoplasm"/>
    <property type="evidence" value="ECO:0007669"/>
    <property type="project" value="UniProtKB-SubCell"/>
</dbReference>
<name>A0A2T4JJL9_9RHOB</name>
<dbReference type="GO" id="GO:0034605">
    <property type="term" value="P:cellular response to heat"/>
    <property type="evidence" value="ECO:0007669"/>
    <property type="project" value="UniProtKB-UniRule"/>
</dbReference>
<dbReference type="PROSITE" id="PS51786">
    <property type="entry name" value="LON_PROTEOLYTIC"/>
    <property type="match status" value="1"/>
</dbReference>
<dbReference type="FunFam" id="3.30.230.10:FF:000010">
    <property type="entry name" value="Lon protease"/>
    <property type="match status" value="1"/>
</dbReference>
<dbReference type="Gene3D" id="1.20.5.5270">
    <property type="match status" value="1"/>
</dbReference>
<dbReference type="Pfam" id="PF02190">
    <property type="entry name" value="LON_substr_bdg"/>
    <property type="match status" value="1"/>
</dbReference>
<dbReference type="InterPro" id="IPR003593">
    <property type="entry name" value="AAA+_ATPase"/>
</dbReference>
<comment type="subunit">
    <text evidence="10 11">Homohexamer. Organized in a ring with a central cavity.</text>
</comment>
<dbReference type="GO" id="GO:0004252">
    <property type="term" value="F:serine-type endopeptidase activity"/>
    <property type="evidence" value="ECO:0007669"/>
    <property type="project" value="UniProtKB-UniRule"/>
</dbReference>
<dbReference type="Gene3D" id="3.40.50.300">
    <property type="entry name" value="P-loop containing nucleotide triphosphate hydrolases"/>
    <property type="match status" value="1"/>
</dbReference>
<dbReference type="OrthoDB" id="9803599at2"/>
<keyword evidence="19" id="KW-1185">Reference proteome</keyword>
<dbReference type="InterPro" id="IPR003959">
    <property type="entry name" value="ATPase_AAA_core"/>
</dbReference>
<dbReference type="SUPFAM" id="SSF88697">
    <property type="entry name" value="PUA domain-like"/>
    <property type="match status" value="1"/>
</dbReference>
<dbReference type="AlphaFoldDB" id="A0A2T4JJL9"/>
<proteinExistence type="evidence at transcript level"/>
<evidence type="ECO:0000313" key="18">
    <source>
        <dbReference type="EMBL" id="PTE18075.1"/>
    </source>
</evidence>
<dbReference type="Gene3D" id="1.10.8.60">
    <property type="match status" value="1"/>
</dbReference>
<feature type="active site" evidence="10 12">
    <location>
        <position position="676"/>
    </location>
</feature>
<sequence>MTQTLAPSYPVLPLRDIVVFPHMIVPLFVGREKSVRALEEVMADDRQILLSSQIDPGVDDPAADGIYRVGVLANVLQLLKLPDGTVKVLVEGKARVQITEFLPNEAFFEARAVELAETPGDEATVKALLRSVAEEFERYAKIKKNIPEEAMSAVSETREADKLADLVSGHLGIEVSQKQGLLETLDVAERLEKVFGLMQGEMSVLQVEKKIKSRVKSQMERTQREYYLNEQMKAIQKELGDGEDGQSELNELEARINATKFSKEAHDKAQAELKKLKSMSPMSAEATVVRNYLDWLLSLPWGVKSRVKKDLTAAEAVLDADHYGLEKVKERIVEYLAVQARSAKLKGPILCLVGPPGVGKTSLGRSVARATGREFIRISLGGVRDESEIRGHRRTYIGSMPGKIIQALKKAKTTNPLILLDEIDKMGQDFRGDPASAMLEVLDPEQNATFVDHYLEVEYDLSNVMFLTTANSYNMPGPLLDRMEIIPLAGYTEDEKREIARQHLLPKQIKNHGLKKGEFAVTDAALTEMIRGYTREAGVRNLERELAKLARKAVTEILKGKVKSVEITPDSLEGYLGVKRYRYGLAEKEDQVGVVTGLAWTSVGGDLLQIEAVSLPGKGRMKTTGKLGEVMKESIEAASSFVRSIAPEIGVKPPKFEKVDIHVHVPEGATPKDGPSAGVAMVTSIVSVLTSIPVRKDIAMTGEVTLRGNVLPIGGLKEKLLAALRGGIKTVLIPEENAKDLTEIPANVKAGLHIIPVSHVREVLAQALVRMPEPVEWDEEAEEAAAKAAHDAAATNAVTGQVAH</sequence>
<dbReference type="GO" id="GO:0016887">
    <property type="term" value="F:ATP hydrolysis activity"/>
    <property type="evidence" value="ECO:0007669"/>
    <property type="project" value="UniProtKB-UniRule"/>
</dbReference>
<dbReference type="InterPro" id="IPR008268">
    <property type="entry name" value="Peptidase_S16_AS"/>
</dbReference>
<dbReference type="EC" id="3.4.21.53" evidence="10 11"/>
<dbReference type="NCBIfam" id="TIGR00763">
    <property type="entry name" value="lon"/>
    <property type="match status" value="1"/>
</dbReference>
<dbReference type="HAMAP" id="MF_01973">
    <property type="entry name" value="lon_bact"/>
    <property type="match status" value="1"/>
</dbReference>
<evidence type="ECO:0000256" key="13">
    <source>
        <dbReference type="PIRSR" id="PIRSR001174-2"/>
    </source>
</evidence>
<dbReference type="PIRSF" id="PIRSF001174">
    <property type="entry name" value="Lon_proteas"/>
    <property type="match status" value="1"/>
</dbReference>
<dbReference type="SUPFAM" id="SSF52540">
    <property type="entry name" value="P-loop containing nucleoside triphosphate hydrolases"/>
    <property type="match status" value="1"/>
</dbReference>
<dbReference type="NCBIfam" id="NF008053">
    <property type="entry name" value="PRK10787.1"/>
    <property type="match status" value="1"/>
</dbReference>
<dbReference type="Proteomes" id="UP000241899">
    <property type="component" value="Unassembled WGS sequence"/>
</dbReference>
<feature type="domain" description="Lon proteolytic" evidence="16">
    <location>
        <begin position="589"/>
        <end position="770"/>
    </location>
</feature>
<dbReference type="RefSeq" id="WP_107324433.1">
    <property type="nucleotide sequence ID" value="NZ_NHSP01000040.1"/>
</dbReference>
<evidence type="ECO:0000256" key="3">
    <source>
        <dbReference type="ARBA" id="ARBA00022670"/>
    </source>
</evidence>
<accession>A0A2T4JJL9</accession>
<dbReference type="SMART" id="SM00382">
    <property type="entry name" value="AAA"/>
    <property type="match status" value="1"/>
</dbReference>
<dbReference type="Gene3D" id="1.20.58.1480">
    <property type="match status" value="1"/>
</dbReference>
<evidence type="ECO:0000256" key="14">
    <source>
        <dbReference type="PROSITE-ProRule" id="PRU01122"/>
    </source>
</evidence>
<organism evidence="18 19">
    <name type="scientific">Phaeovulum veldkampii DSM 11550</name>
    <dbReference type="NCBI Taxonomy" id="1185920"/>
    <lineage>
        <taxon>Bacteria</taxon>
        <taxon>Pseudomonadati</taxon>
        <taxon>Pseudomonadota</taxon>
        <taxon>Alphaproteobacteria</taxon>
        <taxon>Rhodobacterales</taxon>
        <taxon>Paracoccaceae</taxon>
        <taxon>Phaeovulum</taxon>
    </lineage>
</organism>
<dbReference type="PROSITE" id="PS51787">
    <property type="entry name" value="LON_N"/>
    <property type="match status" value="1"/>
</dbReference>
<dbReference type="InterPro" id="IPR004815">
    <property type="entry name" value="Lon_bac/euk-typ"/>
</dbReference>
<evidence type="ECO:0000256" key="6">
    <source>
        <dbReference type="ARBA" id="ARBA00022825"/>
    </source>
</evidence>
<evidence type="ECO:0000256" key="7">
    <source>
        <dbReference type="ARBA" id="ARBA00022840"/>
    </source>
</evidence>
<dbReference type="InterPro" id="IPR003111">
    <property type="entry name" value="Lon_prtase_N"/>
</dbReference>
<dbReference type="GO" id="GO:0004176">
    <property type="term" value="F:ATP-dependent peptidase activity"/>
    <property type="evidence" value="ECO:0007669"/>
    <property type="project" value="UniProtKB-UniRule"/>
</dbReference>
<evidence type="ECO:0000256" key="1">
    <source>
        <dbReference type="ARBA" id="ARBA00004496"/>
    </source>
</evidence>
<evidence type="ECO:0000259" key="17">
    <source>
        <dbReference type="PROSITE" id="PS51787"/>
    </source>
</evidence>
<evidence type="ECO:0000256" key="4">
    <source>
        <dbReference type="ARBA" id="ARBA00022741"/>
    </source>
</evidence>
<evidence type="ECO:0000313" key="19">
    <source>
        <dbReference type="Proteomes" id="UP000241899"/>
    </source>
</evidence>
<feature type="binding site" evidence="10 13">
    <location>
        <begin position="354"/>
        <end position="361"/>
    </location>
    <ligand>
        <name>ATP</name>
        <dbReference type="ChEBI" id="CHEBI:30616"/>
    </ligand>
</feature>
<dbReference type="SMART" id="SM00464">
    <property type="entry name" value="LON"/>
    <property type="match status" value="1"/>
</dbReference>
<evidence type="ECO:0000259" key="16">
    <source>
        <dbReference type="PROSITE" id="PS51786"/>
    </source>
</evidence>
<dbReference type="SUPFAM" id="SSF54211">
    <property type="entry name" value="Ribosomal protein S5 domain 2-like"/>
    <property type="match status" value="1"/>
</dbReference>
<dbReference type="InterPro" id="IPR027417">
    <property type="entry name" value="P-loop_NTPase"/>
</dbReference>
<evidence type="ECO:0000256" key="10">
    <source>
        <dbReference type="HAMAP-Rule" id="MF_01973"/>
    </source>
</evidence>
<gene>
    <name evidence="10" type="primary">lon</name>
    <name evidence="18" type="ORF">C5F46_05870</name>
</gene>
<keyword evidence="8 10" id="KW-0346">Stress response</keyword>
<keyword evidence="7 10" id="KW-0067">ATP-binding</keyword>
<dbReference type="InterPro" id="IPR046336">
    <property type="entry name" value="Lon_prtase_N_sf"/>
</dbReference>
<keyword evidence="5 10" id="KW-0378">Hydrolase</keyword>
<dbReference type="GO" id="GO:0005524">
    <property type="term" value="F:ATP binding"/>
    <property type="evidence" value="ECO:0007669"/>
    <property type="project" value="UniProtKB-UniRule"/>
</dbReference>
<keyword evidence="2 10" id="KW-0963">Cytoplasm</keyword>
<feature type="active site" evidence="10 12">
    <location>
        <position position="719"/>
    </location>
</feature>
<feature type="domain" description="Lon N-terminal" evidence="17">
    <location>
        <begin position="9"/>
        <end position="202"/>
    </location>
</feature>